<proteinExistence type="predicted"/>
<feature type="compositionally biased region" description="Low complexity" evidence="1">
    <location>
        <begin position="123"/>
        <end position="139"/>
    </location>
</feature>
<evidence type="ECO:0000313" key="4">
    <source>
        <dbReference type="Proteomes" id="UP001497623"/>
    </source>
</evidence>
<sequence>MDYSKCGERCGQMVIIMLGFLLFFGGVPVLLLSITSHGEPYWIITGSLVVVFGVILITLGASGCCQSCGSEKESGLPYGHLEEEIKTEGLIPGLYYPYRPYMNQGTFEHWVDMQIGHQEKTNILGNNQNSSDNNRNESNTQANKKENPSNDLIDNQVVSNLEANPVYHQTFPV</sequence>
<reference evidence="3 4" key="1">
    <citation type="submission" date="2024-05" db="EMBL/GenBank/DDBJ databases">
        <authorList>
            <person name="Wallberg A."/>
        </authorList>
    </citation>
    <scope>NUCLEOTIDE SEQUENCE [LARGE SCALE GENOMIC DNA]</scope>
</reference>
<feature type="region of interest" description="Disordered" evidence="1">
    <location>
        <begin position="123"/>
        <end position="151"/>
    </location>
</feature>
<protein>
    <submittedName>
        <fullName evidence="3">Uncharacterized protein</fullName>
    </submittedName>
</protein>
<dbReference type="Proteomes" id="UP001497623">
    <property type="component" value="Unassembled WGS sequence"/>
</dbReference>
<accession>A0AAV2QXK8</accession>
<keyword evidence="2" id="KW-0812">Transmembrane</keyword>
<feature type="transmembrane region" description="Helical" evidence="2">
    <location>
        <begin position="12"/>
        <end position="34"/>
    </location>
</feature>
<organism evidence="3 4">
    <name type="scientific">Meganyctiphanes norvegica</name>
    <name type="common">Northern krill</name>
    <name type="synonym">Thysanopoda norvegica</name>
    <dbReference type="NCBI Taxonomy" id="48144"/>
    <lineage>
        <taxon>Eukaryota</taxon>
        <taxon>Metazoa</taxon>
        <taxon>Ecdysozoa</taxon>
        <taxon>Arthropoda</taxon>
        <taxon>Crustacea</taxon>
        <taxon>Multicrustacea</taxon>
        <taxon>Malacostraca</taxon>
        <taxon>Eumalacostraca</taxon>
        <taxon>Eucarida</taxon>
        <taxon>Euphausiacea</taxon>
        <taxon>Euphausiidae</taxon>
        <taxon>Meganyctiphanes</taxon>
    </lineage>
</organism>
<name>A0AAV2QXK8_MEGNR</name>
<keyword evidence="2" id="KW-1133">Transmembrane helix</keyword>
<gene>
    <name evidence="3" type="ORF">MNOR_LOCUS16705</name>
</gene>
<feature type="transmembrane region" description="Helical" evidence="2">
    <location>
        <begin position="41"/>
        <end position="61"/>
    </location>
</feature>
<dbReference type="EMBL" id="CAXKWB010011109">
    <property type="protein sequence ID" value="CAL4100069.1"/>
    <property type="molecule type" value="Genomic_DNA"/>
</dbReference>
<keyword evidence="4" id="KW-1185">Reference proteome</keyword>
<dbReference type="AlphaFoldDB" id="A0AAV2QXK8"/>
<evidence type="ECO:0000313" key="3">
    <source>
        <dbReference type="EMBL" id="CAL4100069.1"/>
    </source>
</evidence>
<evidence type="ECO:0000256" key="1">
    <source>
        <dbReference type="SAM" id="MobiDB-lite"/>
    </source>
</evidence>
<comment type="caution">
    <text evidence="3">The sequence shown here is derived from an EMBL/GenBank/DDBJ whole genome shotgun (WGS) entry which is preliminary data.</text>
</comment>
<evidence type="ECO:0000256" key="2">
    <source>
        <dbReference type="SAM" id="Phobius"/>
    </source>
</evidence>
<keyword evidence="2" id="KW-0472">Membrane</keyword>